<accession>A0A923M6F4</accession>
<dbReference type="Proteomes" id="UP000596827">
    <property type="component" value="Unassembled WGS sequence"/>
</dbReference>
<name>A0A923M6F4_9BURK</name>
<dbReference type="AlphaFoldDB" id="A0A923M6F4"/>
<sequence>MVSDIHQDLFARLPEEDRTLDEGAVLQPGELRDREVSVGVHAAPASAAIGRMLERWASFYLGVRRGELQITAGHVGVRGIVVAQGTLDVQRQGVLPLDLVAVVRVHRTQQRAQPGQRPRLGEAAQAMRLALQVMRALQQRPEAVLAGQQWLHLGRVVVEREFLRL</sequence>
<organism evidence="1 2">
    <name type="scientific">Ramlibacter albus</name>
    <dbReference type="NCBI Taxonomy" id="2079448"/>
    <lineage>
        <taxon>Bacteria</taxon>
        <taxon>Pseudomonadati</taxon>
        <taxon>Pseudomonadota</taxon>
        <taxon>Betaproteobacteria</taxon>
        <taxon>Burkholderiales</taxon>
        <taxon>Comamonadaceae</taxon>
        <taxon>Ramlibacter</taxon>
    </lineage>
</organism>
<evidence type="ECO:0000313" key="2">
    <source>
        <dbReference type="Proteomes" id="UP000596827"/>
    </source>
</evidence>
<evidence type="ECO:0000313" key="1">
    <source>
        <dbReference type="EMBL" id="MBC5763768.1"/>
    </source>
</evidence>
<protein>
    <submittedName>
        <fullName evidence="1">Uncharacterized protein</fullName>
    </submittedName>
</protein>
<keyword evidence="2" id="KW-1185">Reference proteome</keyword>
<reference evidence="1" key="1">
    <citation type="submission" date="2020-08" db="EMBL/GenBank/DDBJ databases">
        <title>Ramlibacter sp. GTP1 16S ribosomal RNA gene genome sequencing and assembly.</title>
        <authorList>
            <person name="Kang M."/>
        </authorList>
    </citation>
    <scope>NUCLEOTIDE SEQUENCE</scope>
    <source>
        <strain evidence="1">GTP1</strain>
    </source>
</reference>
<comment type="caution">
    <text evidence="1">The sequence shown here is derived from an EMBL/GenBank/DDBJ whole genome shotgun (WGS) entry which is preliminary data.</text>
</comment>
<proteinExistence type="predicted"/>
<gene>
    <name evidence="1" type="ORF">H8R02_04855</name>
</gene>
<dbReference type="EMBL" id="JACORU010000001">
    <property type="protein sequence ID" value="MBC5763768.1"/>
    <property type="molecule type" value="Genomic_DNA"/>
</dbReference>